<feature type="transmembrane region" description="Helical" evidence="11">
    <location>
        <begin position="836"/>
        <end position="855"/>
    </location>
</feature>
<dbReference type="InterPro" id="IPR036250">
    <property type="entry name" value="AcylCo_DH-like_C"/>
</dbReference>
<dbReference type="PROSITE" id="PS00379">
    <property type="entry name" value="CDP_ALCOHOL_P_TRANSF"/>
    <property type="match status" value="1"/>
</dbReference>
<feature type="transmembrane region" description="Helical" evidence="11">
    <location>
        <begin position="577"/>
        <end position="597"/>
    </location>
</feature>
<dbReference type="AlphaFoldDB" id="A0A9P6YD40"/>
<feature type="transmembrane region" description="Helical" evidence="11">
    <location>
        <begin position="609"/>
        <end position="625"/>
    </location>
</feature>
<dbReference type="SUPFAM" id="SSF47203">
    <property type="entry name" value="Acyl-CoA dehydrogenase C-terminal domain-like"/>
    <property type="match status" value="1"/>
</dbReference>
<dbReference type="GO" id="GO:0008654">
    <property type="term" value="P:phospholipid biosynthetic process"/>
    <property type="evidence" value="ECO:0007669"/>
    <property type="project" value="InterPro"/>
</dbReference>
<protein>
    <recommendedName>
        <fullName evidence="12">Cytochrome b5 heme-binding domain-containing protein</fullName>
    </recommendedName>
</protein>
<dbReference type="Pfam" id="PF00441">
    <property type="entry name" value="Acyl-CoA_dh_1"/>
    <property type="match status" value="1"/>
</dbReference>
<dbReference type="Gene3D" id="1.20.140.10">
    <property type="entry name" value="Butyryl-CoA Dehydrogenase, subunit A, domain 3"/>
    <property type="match status" value="1"/>
</dbReference>
<dbReference type="GO" id="GO:0020037">
    <property type="term" value="F:heme binding"/>
    <property type="evidence" value="ECO:0007669"/>
    <property type="project" value="InterPro"/>
</dbReference>
<dbReference type="GO" id="GO:0050660">
    <property type="term" value="F:flavin adenine dinucleotide binding"/>
    <property type="evidence" value="ECO:0007669"/>
    <property type="project" value="InterPro"/>
</dbReference>
<dbReference type="InterPro" id="IPR048254">
    <property type="entry name" value="CDP_ALCOHOL_P_TRANSF_CS"/>
</dbReference>
<sequence length="871" mass="96478">MKTFTVEEVAQHNKADDIWIIVDGKVFDLTKFINEHPGGKKVLLKKAGKDASKEFKTFHNPAIMQRVGLPMQIGVIQSASEATPAPVAPQPAVKTTATVDIHSVVNAEPSQFGEGIPYGDPTWYQDWNSPYYNASHIRLRKEIRAFVDKEVMPFCHEWSEAKAIPREIVRRAAELGILNIGSGAAKKAANAAYMKYPLPAGLRQEEFDIFHEFICVDEIARCGSGGFIWALMGGLGIGLPPLLNFGSEALKQKVAPGCLAGEKFIALAVTEPSAGSDVANLKTTATDMGDYYLLNGEKKWITQGGYADYYTVACRTGGPGMAGVSLLLVERSMPGVNARLMDVQGMWGSGTSYITFEDVKVPKSHIIGKVNQGFKYIMHNFNHERLGIVMQANRLARVCIEEALKYSLKRKTFGQRLIEHAVIRNKLGHMIRQCEATHAWLESVLYQLHTLPEKATPNLLAGPIALLKAQSTQTFEYCAREASQIFGGLAYTRGGQGEKVERLYREVRAYAIPGGSEEIMLDLGVRQALEFLSEDQLNALHSYKYSAVDRSLTTKYVLSHYWNWCVQFFPINMAPNLITLTGLGFMVINVTLASVFAPLMATGDQSGPSWLYFSFAIGLWLYSTFDNVDGKQARRTQTSSPLGELFDHGCDALNCSFAAILQATALGTGHSKTSVLLYGIAMLGFYLSTAEEYHTGTLYLGYVNAPTEGVVLSCIIFIISGIYGPEFWQEPFMEGISRSDALIWFIGFLFLFTHVPSCFYAMYKACQSKNQPFFKTMLIQNMPIAIYILCLYLWATSPYSTLLSHHHFILFAITTGIVFGRMATKVILAHLTKSSFPTFTILLVPLIGGALLTNIPHFMNTNLCKMDTGRH</sequence>
<dbReference type="SUPFAM" id="SSF55856">
    <property type="entry name" value="Cytochrome b5-like heme/steroid binding domain"/>
    <property type="match status" value="1"/>
</dbReference>
<dbReference type="PANTHER" id="PTHR48083">
    <property type="entry name" value="MEDIUM-CHAIN SPECIFIC ACYL-COA DEHYDROGENASE, MITOCHONDRIAL-RELATED"/>
    <property type="match status" value="1"/>
</dbReference>
<comment type="similarity">
    <text evidence="2">Belongs to the acyl-CoA dehydrogenase family.</text>
</comment>
<dbReference type="InterPro" id="IPR001199">
    <property type="entry name" value="Cyt_B5-like_heme/steroid-bd"/>
</dbReference>
<feature type="transmembrane region" description="Helical" evidence="11">
    <location>
        <begin position="669"/>
        <end position="687"/>
    </location>
</feature>
<proteinExistence type="inferred from homology"/>
<dbReference type="GO" id="GO:0033539">
    <property type="term" value="P:fatty acid beta-oxidation using acyl-CoA dehydrogenase"/>
    <property type="evidence" value="ECO:0007669"/>
    <property type="project" value="TreeGrafter"/>
</dbReference>
<keyword evidence="7" id="KW-0274">FAD</keyword>
<dbReference type="Proteomes" id="UP000717996">
    <property type="component" value="Unassembled WGS sequence"/>
</dbReference>
<dbReference type="GO" id="GO:0005737">
    <property type="term" value="C:cytoplasm"/>
    <property type="evidence" value="ECO:0007669"/>
    <property type="project" value="TreeGrafter"/>
</dbReference>
<dbReference type="Pfam" id="PF02771">
    <property type="entry name" value="Acyl-CoA_dh_N"/>
    <property type="match status" value="1"/>
</dbReference>
<comment type="similarity">
    <text evidence="10">Belongs to the CDP-alcohol phosphatidyltransferase class-I family.</text>
</comment>
<keyword evidence="4" id="KW-0285">Flavoprotein</keyword>
<dbReference type="GO" id="GO:0016020">
    <property type="term" value="C:membrane"/>
    <property type="evidence" value="ECO:0007669"/>
    <property type="project" value="InterPro"/>
</dbReference>
<evidence type="ECO:0000259" key="12">
    <source>
        <dbReference type="PROSITE" id="PS50255"/>
    </source>
</evidence>
<dbReference type="GO" id="GO:0046872">
    <property type="term" value="F:metal ion binding"/>
    <property type="evidence" value="ECO:0007669"/>
    <property type="project" value="UniProtKB-KW"/>
</dbReference>
<dbReference type="InterPro" id="IPR046373">
    <property type="entry name" value="Acyl-CoA_Oxase/DH_mid-dom_sf"/>
</dbReference>
<comment type="cofactor">
    <cofactor evidence="1">
        <name>FAD</name>
        <dbReference type="ChEBI" id="CHEBI:57692"/>
    </cofactor>
</comment>
<dbReference type="GO" id="GO:0016780">
    <property type="term" value="F:phosphotransferase activity, for other substituted phosphate groups"/>
    <property type="evidence" value="ECO:0007669"/>
    <property type="project" value="InterPro"/>
</dbReference>
<dbReference type="Gene3D" id="1.10.540.10">
    <property type="entry name" value="Acyl-CoA dehydrogenase/oxidase, N-terminal domain"/>
    <property type="match status" value="1"/>
</dbReference>
<dbReference type="InterPro" id="IPR043130">
    <property type="entry name" value="CDP-OH_PTrfase_TM_dom"/>
</dbReference>
<keyword evidence="9" id="KW-0408">Iron</keyword>
<evidence type="ECO:0000313" key="14">
    <source>
        <dbReference type="Proteomes" id="UP000717996"/>
    </source>
</evidence>
<evidence type="ECO:0000256" key="1">
    <source>
        <dbReference type="ARBA" id="ARBA00001974"/>
    </source>
</evidence>
<dbReference type="SMART" id="SM01117">
    <property type="entry name" value="Cyt-b5"/>
    <property type="match status" value="1"/>
</dbReference>
<dbReference type="Gene3D" id="3.10.120.10">
    <property type="entry name" value="Cytochrome b5-like heme/steroid binding domain"/>
    <property type="match status" value="1"/>
</dbReference>
<evidence type="ECO:0000256" key="9">
    <source>
        <dbReference type="ARBA" id="ARBA00023004"/>
    </source>
</evidence>
<evidence type="ECO:0000256" key="5">
    <source>
        <dbReference type="ARBA" id="ARBA00022679"/>
    </source>
</evidence>
<dbReference type="InterPro" id="IPR036400">
    <property type="entry name" value="Cyt_B5-like_heme/steroid_sf"/>
</dbReference>
<evidence type="ECO:0000313" key="13">
    <source>
        <dbReference type="EMBL" id="KAG1545371.1"/>
    </source>
</evidence>
<dbReference type="Pfam" id="PF00173">
    <property type="entry name" value="Cyt-b5"/>
    <property type="match status" value="1"/>
</dbReference>
<evidence type="ECO:0000256" key="7">
    <source>
        <dbReference type="ARBA" id="ARBA00022827"/>
    </source>
</evidence>
<feature type="transmembrane region" description="Helical" evidence="11">
    <location>
        <begin position="742"/>
        <end position="761"/>
    </location>
</feature>
<dbReference type="Gene3D" id="1.20.120.1760">
    <property type="match status" value="1"/>
</dbReference>
<dbReference type="InterPro" id="IPR009075">
    <property type="entry name" value="AcylCo_DH/oxidase_C"/>
</dbReference>
<evidence type="ECO:0000256" key="2">
    <source>
        <dbReference type="ARBA" id="ARBA00009347"/>
    </source>
</evidence>
<dbReference type="InterPro" id="IPR000462">
    <property type="entry name" value="CDP-OH_P_trans"/>
</dbReference>
<dbReference type="Pfam" id="PF02770">
    <property type="entry name" value="Acyl-CoA_dh_M"/>
    <property type="match status" value="1"/>
</dbReference>
<feature type="domain" description="Cytochrome b5 heme-binding" evidence="12">
    <location>
        <begin position="1"/>
        <end position="77"/>
    </location>
</feature>
<keyword evidence="6" id="KW-0479">Metal-binding</keyword>
<keyword evidence="11" id="KW-1133">Transmembrane helix</keyword>
<dbReference type="InterPro" id="IPR009100">
    <property type="entry name" value="AcylCoA_DH/oxidase_NM_dom_sf"/>
</dbReference>
<dbReference type="InterPro" id="IPR018506">
    <property type="entry name" value="Cyt_B5_heme-BS"/>
</dbReference>
<keyword evidence="5 10" id="KW-0808">Transferase</keyword>
<evidence type="ECO:0000256" key="3">
    <source>
        <dbReference type="ARBA" id="ARBA00022617"/>
    </source>
</evidence>
<dbReference type="OrthoDB" id="10254877at2759"/>
<feature type="transmembrane region" description="Helical" evidence="11">
    <location>
        <begin position="699"/>
        <end position="722"/>
    </location>
</feature>
<reference evidence="13" key="1">
    <citation type="journal article" date="2020" name="Microb. Genom.">
        <title>Genetic diversity of clinical and environmental Mucorales isolates obtained from an investigation of mucormycosis cases among solid organ transplant recipients.</title>
        <authorList>
            <person name="Nguyen M.H."/>
            <person name="Kaul D."/>
            <person name="Muto C."/>
            <person name="Cheng S.J."/>
            <person name="Richter R.A."/>
            <person name="Bruno V.M."/>
            <person name="Liu G."/>
            <person name="Beyhan S."/>
            <person name="Sundermann A.J."/>
            <person name="Mounaud S."/>
            <person name="Pasculle A.W."/>
            <person name="Nierman W.C."/>
            <person name="Driscoll E."/>
            <person name="Cumbie R."/>
            <person name="Clancy C.J."/>
            <person name="Dupont C.L."/>
        </authorList>
    </citation>
    <scope>NUCLEOTIDE SEQUENCE</scope>
    <source>
        <strain evidence="13">GL16</strain>
    </source>
</reference>
<dbReference type="GO" id="GO:0003995">
    <property type="term" value="F:acyl-CoA dehydrogenase activity"/>
    <property type="evidence" value="ECO:0007669"/>
    <property type="project" value="TreeGrafter"/>
</dbReference>
<evidence type="ECO:0000256" key="4">
    <source>
        <dbReference type="ARBA" id="ARBA00022630"/>
    </source>
</evidence>
<dbReference type="PROSITE" id="PS50255">
    <property type="entry name" value="CYTOCHROME_B5_2"/>
    <property type="match status" value="1"/>
</dbReference>
<name>A0A9P6YD40_RHIOR</name>
<keyword evidence="11" id="KW-0812">Transmembrane</keyword>
<organism evidence="13 14">
    <name type="scientific">Rhizopus oryzae</name>
    <name type="common">Mucormycosis agent</name>
    <name type="synonym">Rhizopus arrhizus var. delemar</name>
    <dbReference type="NCBI Taxonomy" id="64495"/>
    <lineage>
        <taxon>Eukaryota</taxon>
        <taxon>Fungi</taxon>
        <taxon>Fungi incertae sedis</taxon>
        <taxon>Mucoromycota</taxon>
        <taxon>Mucoromycotina</taxon>
        <taxon>Mucoromycetes</taxon>
        <taxon>Mucorales</taxon>
        <taxon>Mucorineae</taxon>
        <taxon>Rhizopodaceae</taxon>
        <taxon>Rhizopus</taxon>
    </lineage>
</organism>
<dbReference type="InterPro" id="IPR050741">
    <property type="entry name" value="Acyl-CoA_dehydrogenase"/>
</dbReference>
<dbReference type="EMBL" id="JAANIT010000679">
    <property type="protein sequence ID" value="KAG1545371.1"/>
    <property type="molecule type" value="Genomic_DNA"/>
</dbReference>
<evidence type="ECO:0000256" key="11">
    <source>
        <dbReference type="SAM" id="Phobius"/>
    </source>
</evidence>
<feature type="transmembrane region" description="Helical" evidence="11">
    <location>
        <begin position="773"/>
        <end position="795"/>
    </location>
</feature>
<dbReference type="Pfam" id="PF01066">
    <property type="entry name" value="CDP-OH_P_transf"/>
    <property type="match status" value="1"/>
</dbReference>
<evidence type="ECO:0000256" key="8">
    <source>
        <dbReference type="ARBA" id="ARBA00023002"/>
    </source>
</evidence>
<keyword evidence="3" id="KW-0349">Heme</keyword>
<feature type="transmembrane region" description="Helical" evidence="11">
    <location>
        <begin position="807"/>
        <end position="824"/>
    </location>
</feature>
<dbReference type="PANTHER" id="PTHR48083:SF28">
    <property type="entry name" value="ACYL-COA DEHYDROGENASE FAMILY PROTEIN (AFU_ORTHOLOGUE AFUA_6G10880)-RELATED"/>
    <property type="match status" value="1"/>
</dbReference>
<keyword evidence="11" id="KW-0472">Membrane</keyword>
<dbReference type="PROSITE" id="PS00191">
    <property type="entry name" value="CYTOCHROME_B5_1"/>
    <property type="match status" value="1"/>
</dbReference>
<dbReference type="Gene3D" id="2.40.110.10">
    <property type="entry name" value="Butyryl-CoA Dehydrogenase, subunit A, domain 2"/>
    <property type="match status" value="1"/>
</dbReference>
<dbReference type="InterPro" id="IPR006091">
    <property type="entry name" value="Acyl-CoA_Oxase/DH_mid-dom"/>
</dbReference>
<evidence type="ECO:0000256" key="10">
    <source>
        <dbReference type="RuleBase" id="RU003750"/>
    </source>
</evidence>
<dbReference type="InterPro" id="IPR037069">
    <property type="entry name" value="AcylCoA_DH/ox_N_sf"/>
</dbReference>
<dbReference type="FunFam" id="2.40.110.10:FF:000002">
    <property type="entry name" value="Acyl-CoA dehydrogenase fadE12"/>
    <property type="match status" value="1"/>
</dbReference>
<keyword evidence="8" id="KW-0560">Oxidoreductase</keyword>
<gene>
    <name evidence="13" type="ORF">G6F51_005506</name>
</gene>
<evidence type="ECO:0000256" key="6">
    <source>
        <dbReference type="ARBA" id="ARBA00022723"/>
    </source>
</evidence>
<dbReference type="InterPro" id="IPR013786">
    <property type="entry name" value="AcylCoA_DH/ox_N"/>
</dbReference>
<accession>A0A9P6YD40</accession>
<comment type="caution">
    <text evidence="13">The sequence shown here is derived from an EMBL/GenBank/DDBJ whole genome shotgun (WGS) entry which is preliminary data.</text>
</comment>
<dbReference type="SUPFAM" id="SSF56645">
    <property type="entry name" value="Acyl-CoA dehydrogenase NM domain-like"/>
    <property type="match status" value="1"/>
</dbReference>